<dbReference type="RefSeq" id="WP_320186525.1">
    <property type="nucleotide sequence ID" value="NZ_CP138332.1"/>
</dbReference>
<dbReference type="EMBL" id="JBHUPB010000012">
    <property type="protein sequence ID" value="MFD2969313.1"/>
    <property type="molecule type" value="Genomic_DNA"/>
</dbReference>
<comment type="caution">
    <text evidence="1">The sequence shown here is derived from an EMBL/GenBank/DDBJ whole genome shotgun (WGS) entry which is preliminary data.</text>
</comment>
<sequence>MLKNGTRHIVVFEHQKLVFKLGDSDEQSLHDALVAFHGVYTPFFKLIRHGVQFCEYVGVLQVGDVLIEVLPKADKKENENDQQKWQGLLINMIRTVWGFPVKDSGSSNLKLQHNSVLDLYFELYIVELESLLHHGLVKKYLREEKNATALKGKLSFSKHLQKNLVHQERFYIETTKYSVDHELHQILYAALQLLSRVNRNNLLASKIGNLLLNFPEQRGIKINSFTFSRITYNRKTIVYQRAMEIAELLLLNYHPDFSKGRKNVLALLFDMNVLWEQFVLRVLQKHLPTYQVSGQITKKFWRSNNTSSAMRPDIVLVDRTTNSVVVLDTKWKNLNGYSPSPDDLRQMYIYHEYFQAKKVALIYPGDGEALKGQFYHRSQNALDDKHCHVIIIPSDENFKLWQKLIVKEVNSLMFN</sequence>
<dbReference type="PANTHER" id="PTHR38733:SF1">
    <property type="entry name" value="TYPE IV METHYL-DIRECTED RESTRICTION ENZYME ECOKMCRBC"/>
    <property type="match status" value="1"/>
</dbReference>
<gene>
    <name evidence="1" type="ORF">ACFS7Y_18100</name>
</gene>
<evidence type="ECO:0000313" key="2">
    <source>
        <dbReference type="Proteomes" id="UP001597525"/>
    </source>
</evidence>
<protein>
    <submittedName>
        <fullName evidence="1">McrC family protein</fullName>
    </submittedName>
</protein>
<evidence type="ECO:0000313" key="1">
    <source>
        <dbReference type="EMBL" id="MFD2969313.1"/>
    </source>
</evidence>
<dbReference type="Proteomes" id="UP001597525">
    <property type="component" value="Unassembled WGS sequence"/>
</dbReference>
<name>A0ABW6BL27_9SPHI</name>
<proteinExistence type="predicted"/>
<accession>A0ABW6BL27</accession>
<keyword evidence="2" id="KW-1185">Reference proteome</keyword>
<organism evidence="1 2">
    <name type="scientific">Sphingobacterium bambusae</name>
    <dbReference type="NCBI Taxonomy" id="662858"/>
    <lineage>
        <taxon>Bacteria</taxon>
        <taxon>Pseudomonadati</taxon>
        <taxon>Bacteroidota</taxon>
        <taxon>Sphingobacteriia</taxon>
        <taxon>Sphingobacteriales</taxon>
        <taxon>Sphingobacteriaceae</taxon>
        <taxon>Sphingobacterium</taxon>
    </lineage>
</organism>
<dbReference type="PANTHER" id="PTHR38733">
    <property type="entry name" value="PROTEIN MCRC"/>
    <property type="match status" value="1"/>
</dbReference>
<dbReference type="InterPro" id="IPR019292">
    <property type="entry name" value="McrC"/>
</dbReference>
<reference evidence="2" key="1">
    <citation type="journal article" date="2019" name="Int. J. Syst. Evol. Microbiol.">
        <title>The Global Catalogue of Microorganisms (GCM) 10K type strain sequencing project: providing services to taxonomists for standard genome sequencing and annotation.</title>
        <authorList>
            <consortium name="The Broad Institute Genomics Platform"/>
            <consortium name="The Broad Institute Genome Sequencing Center for Infectious Disease"/>
            <person name="Wu L."/>
            <person name="Ma J."/>
        </authorList>
    </citation>
    <scope>NUCLEOTIDE SEQUENCE [LARGE SCALE GENOMIC DNA]</scope>
    <source>
        <strain evidence="2">KCTC 22814</strain>
    </source>
</reference>
<dbReference type="Pfam" id="PF10117">
    <property type="entry name" value="McrBC"/>
    <property type="match status" value="1"/>
</dbReference>